<comment type="similarity">
    <text evidence="2">Belongs to the EMP24/GP25L family.</text>
</comment>
<dbReference type="EMBL" id="UIVS01000001">
    <property type="protein sequence ID" value="SVP90481.1"/>
    <property type="molecule type" value="Genomic_DNA"/>
</dbReference>
<dbReference type="VEuPathDB" id="PiroplasmaDB:TA09660"/>
<comment type="subcellular location">
    <subcellularLocation>
        <location evidence="1">Membrane</location>
        <topology evidence="1">Single-pass type I membrane protein</topology>
    </subcellularLocation>
</comment>
<dbReference type="InterPro" id="IPR009038">
    <property type="entry name" value="GOLD_dom"/>
</dbReference>
<evidence type="ECO:0000256" key="7">
    <source>
        <dbReference type="SAM" id="Phobius"/>
    </source>
</evidence>
<reference evidence="10" key="1">
    <citation type="submission" date="2018-07" db="EMBL/GenBank/DDBJ databases">
        <authorList>
            <person name="Quirk P.G."/>
            <person name="Krulwich T.A."/>
        </authorList>
    </citation>
    <scope>NUCLEOTIDE SEQUENCE</scope>
    <source>
        <strain evidence="10">Anand</strain>
    </source>
</reference>
<keyword evidence="3 7" id="KW-0812">Transmembrane</keyword>
<evidence type="ECO:0000256" key="1">
    <source>
        <dbReference type="ARBA" id="ARBA00004479"/>
    </source>
</evidence>
<proteinExistence type="inferred from homology"/>
<accession>A0A3B0N2U6</accession>
<evidence type="ECO:0000256" key="6">
    <source>
        <dbReference type="ARBA" id="ARBA00023136"/>
    </source>
</evidence>
<sequence>MFFILKYIKLILCIILFYSYTLSINITLSPKELRCFTSYASKGDKIIGSVGVVPTDSMIEVNLYRVENNLIHNKRDNPIPSLDFSNLNFNVLENSFYSLCVTNHHSDYVTFVISFRVETISNKGMSSLSTVEDLKGVITYAERLLTSTREIMERMEAYSTREYLLSKIINKMNSRIITWSIIQMIVVIGLCCYQIYHISSFFEVKSFV</sequence>
<feature type="transmembrane region" description="Helical" evidence="7">
    <location>
        <begin position="176"/>
        <end position="196"/>
    </location>
</feature>
<name>A0A3B0N2U6_THEAN</name>
<feature type="transmembrane region" description="Helical" evidence="7">
    <location>
        <begin position="6"/>
        <end position="28"/>
    </location>
</feature>
<evidence type="ECO:0000256" key="3">
    <source>
        <dbReference type="ARBA" id="ARBA00022692"/>
    </source>
</evidence>
<dbReference type="AlphaFoldDB" id="A0A3B0N2U6"/>
<evidence type="ECO:0000313" key="10">
    <source>
        <dbReference type="EMBL" id="SVP90481.1"/>
    </source>
</evidence>
<keyword evidence="4" id="KW-0732">Signal</keyword>
<dbReference type="Pfam" id="PF01105">
    <property type="entry name" value="EMP24_GP25L"/>
    <property type="match status" value="1"/>
</dbReference>
<gene>
    <name evidence="9" type="ORF">TAT_000119400</name>
    <name evidence="10" type="ORF">TAV_000118800</name>
</gene>
<dbReference type="InterPro" id="IPR015720">
    <property type="entry name" value="Emp24-like"/>
</dbReference>
<organism evidence="10">
    <name type="scientific">Theileria annulata</name>
    <dbReference type="NCBI Taxonomy" id="5874"/>
    <lineage>
        <taxon>Eukaryota</taxon>
        <taxon>Sar</taxon>
        <taxon>Alveolata</taxon>
        <taxon>Apicomplexa</taxon>
        <taxon>Aconoidasida</taxon>
        <taxon>Piroplasmida</taxon>
        <taxon>Theileriidae</taxon>
        <taxon>Theileria</taxon>
    </lineage>
</organism>
<keyword evidence="5 7" id="KW-1133">Transmembrane helix</keyword>
<evidence type="ECO:0000259" key="8">
    <source>
        <dbReference type="SMART" id="SM01190"/>
    </source>
</evidence>
<evidence type="ECO:0000256" key="4">
    <source>
        <dbReference type="ARBA" id="ARBA00022729"/>
    </source>
</evidence>
<evidence type="ECO:0000313" key="9">
    <source>
        <dbReference type="EMBL" id="SVP89340.1"/>
    </source>
</evidence>
<feature type="domain" description="GOLD" evidence="8">
    <location>
        <begin position="23"/>
        <end position="203"/>
    </location>
</feature>
<protein>
    <submittedName>
        <fullName evidence="10">Vesicle transport protein, putative</fullName>
    </submittedName>
</protein>
<dbReference type="SMART" id="SM01190">
    <property type="entry name" value="EMP24_GP25L"/>
    <property type="match status" value="1"/>
</dbReference>
<evidence type="ECO:0000256" key="5">
    <source>
        <dbReference type="ARBA" id="ARBA00022989"/>
    </source>
</evidence>
<dbReference type="EMBL" id="UIVT01000001">
    <property type="protein sequence ID" value="SVP89340.1"/>
    <property type="molecule type" value="Genomic_DNA"/>
</dbReference>
<keyword evidence="6 7" id="KW-0472">Membrane</keyword>
<dbReference type="GO" id="GO:0016020">
    <property type="term" value="C:membrane"/>
    <property type="evidence" value="ECO:0007669"/>
    <property type="project" value="UniProtKB-SubCell"/>
</dbReference>
<dbReference type="PANTHER" id="PTHR22811">
    <property type="entry name" value="TRANSMEMBRANE EMP24 DOMAIN-CONTAINING PROTEIN"/>
    <property type="match status" value="1"/>
</dbReference>
<evidence type="ECO:0000256" key="2">
    <source>
        <dbReference type="ARBA" id="ARBA00007104"/>
    </source>
</evidence>